<name>A0A371X2N6_9HYPH</name>
<sequence>MFETSHPSLNPLWRRILVVVVALGWAGFEQYNGNTGWAMLFLAFGAWMGWSLLIAYVPAPEADASKTRERDGKDER</sequence>
<proteinExistence type="predicted"/>
<evidence type="ECO:0000313" key="3">
    <source>
        <dbReference type="Proteomes" id="UP000264310"/>
    </source>
</evidence>
<keyword evidence="3" id="KW-1185">Reference proteome</keyword>
<evidence type="ECO:0008006" key="4">
    <source>
        <dbReference type="Google" id="ProtNLM"/>
    </source>
</evidence>
<evidence type="ECO:0000313" key="2">
    <source>
        <dbReference type="EMBL" id="RFC63473.1"/>
    </source>
</evidence>
<evidence type="ECO:0000256" key="1">
    <source>
        <dbReference type="SAM" id="Phobius"/>
    </source>
</evidence>
<reference evidence="2 3" key="1">
    <citation type="submission" date="2018-08" db="EMBL/GenBank/DDBJ databases">
        <title>Fulvimarina sp. 85, whole genome shotgun sequence.</title>
        <authorList>
            <person name="Tuo L."/>
        </authorList>
    </citation>
    <scope>NUCLEOTIDE SEQUENCE [LARGE SCALE GENOMIC DNA]</scope>
    <source>
        <strain evidence="2 3">85</strain>
    </source>
</reference>
<accession>A0A371X2N6</accession>
<feature type="transmembrane region" description="Helical" evidence="1">
    <location>
        <begin position="37"/>
        <end position="59"/>
    </location>
</feature>
<comment type="caution">
    <text evidence="2">The sequence shown here is derived from an EMBL/GenBank/DDBJ whole genome shotgun (WGS) entry which is preliminary data.</text>
</comment>
<dbReference type="AlphaFoldDB" id="A0A371X2N6"/>
<dbReference type="EMBL" id="QURL01000004">
    <property type="protein sequence ID" value="RFC63473.1"/>
    <property type="molecule type" value="Genomic_DNA"/>
</dbReference>
<dbReference type="OrthoDB" id="7362327at2"/>
<protein>
    <recommendedName>
        <fullName evidence="4">DUF3329 domain-containing protein</fullName>
    </recommendedName>
</protein>
<keyword evidence="1" id="KW-1133">Transmembrane helix</keyword>
<gene>
    <name evidence="2" type="ORF">DYI37_10620</name>
</gene>
<dbReference type="RefSeq" id="WP_116683204.1">
    <property type="nucleotide sequence ID" value="NZ_QURL01000004.1"/>
</dbReference>
<organism evidence="2 3">
    <name type="scientific">Fulvimarina endophytica</name>
    <dbReference type="NCBI Taxonomy" id="2293836"/>
    <lineage>
        <taxon>Bacteria</taxon>
        <taxon>Pseudomonadati</taxon>
        <taxon>Pseudomonadota</taxon>
        <taxon>Alphaproteobacteria</taxon>
        <taxon>Hyphomicrobiales</taxon>
        <taxon>Aurantimonadaceae</taxon>
        <taxon>Fulvimarina</taxon>
    </lineage>
</organism>
<keyword evidence="1" id="KW-0812">Transmembrane</keyword>
<keyword evidence="1" id="KW-0472">Membrane</keyword>
<dbReference type="Proteomes" id="UP000264310">
    <property type="component" value="Unassembled WGS sequence"/>
</dbReference>